<dbReference type="Proteomes" id="UP001610563">
    <property type="component" value="Unassembled WGS sequence"/>
</dbReference>
<accession>A0ABR4FKD5</accession>
<comment type="caution">
    <text evidence="1">The sequence shown here is derived from an EMBL/GenBank/DDBJ whole genome shotgun (WGS) entry which is preliminary data.</text>
</comment>
<gene>
    <name evidence="1" type="ORF">BJX66DRAFT_318040</name>
</gene>
<dbReference type="EMBL" id="JBFTWV010000218">
    <property type="protein sequence ID" value="KAL2783679.1"/>
    <property type="molecule type" value="Genomic_DNA"/>
</dbReference>
<organism evidence="1 2">
    <name type="scientific">Aspergillus keveii</name>
    <dbReference type="NCBI Taxonomy" id="714993"/>
    <lineage>
        <taxon>Eukaryota</taxon>
        <taxon>Fungi</taxon>
        <taxon>Dikarya</taxon>
        <taxon>Ascomycota</taxon>
        <taxon>Pezizomycotina</taxon>
        <taxon>Eurotiomycetes</taxon>
        <taxon>Eurotiomycetidae</taxon>
        <taxon>Eurotiales</taxon>
        <taxon>Aspergillaceae</taxon>
        <taxon>Aspergillus</taxon>
        <taxon>Aspergillus subgen. Nidulantes</taxon>
    </lineage>
</organism>
<proteinExistence type="predicted"/>
<evidence type="ECO:0000313" key="2">
    <source>
        <dbReference type="Proteomes" id="UP001610563"/>
    </source>
</evidence>
<keyword evidence="2" id="KW-1185">Reference proteome</keyword>
<evidence type="ECO:0000313" key="1">
    <source>
        <dbReference type="EMBL" id="KAL2783679.1"/>
    </source>
</evidence>
<protein>
    <submittedName>
        <fullName evidence="1">Uncharacterized protein</fullName>
    </submittedName>
</protein>
<name>A0ABR4FKD5_9EURO</name>
<reference evidence="1 2" key="1">
    <citation type="submission" date="2024-07" db="EMBL/GenBank/DDBJ databases">
        <title>Section-level genome sequencing and comparative genomics of Aspergillus sections Usti and Cavernicolus.</title>
        <authorList>
            <consortium name="Lawrence Berkeley National Laboratory"/>
            <person name="Nybo J.L."/>
            <person name="Vesth T.C."/>
            <person name="Theobald S."/>
            <person name="Frisvad J.C."/>
            <person name="Larsen T.O."/>
            <person name="Kjaerboelling I."/>
            <person name="Rothschild-Mancinelli K."/>
            <person name="Lyhne E.K."/>
            <person name="Kogle M.E."/>
            <person name="Barry K."/>
            <person name="Clum A."/>
            <person name="Na H."/>
            <person name="Ledsgaard L."/>
            <person name="Lin J."/>
            <person name="Lipzen A."/>
            <person name="Kuo A."/>
            <person name="Riley R."/>
            <person name="Mondo S."/>
            <person name="Labutti K."/>
            <person name="Haridas S."/>
            <person name="Pangalinan J."/>
            <person name="Salamov A.A."/>
            <person name="Simmons B.A."/>
            <person name="Magnuson J.K."/>
            <person name="Chen J."/>
            <person name="Drula E."/>
            <person name="Henrissat B."/>
            <person name="Wiebenga A."/>
            <person name="Lubbers R.J."/>
            <person name="Gomes A.C."/>
            <person name="Makela M.R."/>
            <person name="Stajich J."/>
            <person name="Grigoriev I.V."/>
            <person name="Mortensen U.H."/>
            <person name="De Vries R.P."/>
            <person name="Baker S.E."/>
            <person name="Andersen M.R."/>
        </authorList>
    </citation>
    <scope>NUCLEOTIDE SEQUENCE [LARGE SCALE GENOMIC DNA]</scope>
    <source>
        <strain evidence="1 2">CBS 209.92</strain>
    </source>
</reference>
<sequence>MLLSSLVTAVLTGASRLRISPCSALNLGSRWSSAIPKPESIWQWLFCTRVT</sequence>